<sequence>MNHASQPSYHPQPTRLHRIQFNRRLTRTAFFTLFLVAPTLDLFRIDLANGHLVLFWHRFTPGVGSFLHEAATSPLAAAMGIALYLLLPVATVIVTVLWISRRWGRLYCGWLCPHFTVVEWINGLMEKALGKPTLWEPTPMGRRTSRAWLLIMLLSGAAMGLLWAVSLITYVLPPQMIFEHIWHGTLTFAQGLFIAVASVVFFIDFIFARHLFCRFGCAVGLAQSLAWMSNPAALSPFLNSRERGSCSGCPAPCVTGCPMRLDPRGGKRRISTCTQCGICVQGCADISQVRAKNAPLIWTHGAAVSARPTSLFIHKGTEE</sequence>
<keyword evidence="2" id="KW-0004">4Fe-4S</keyword>
<dbReference type="Proteomes" id="UP000002586">
    <property type="component" value="Chromosome"/>
</dbReference>
<evidence type="ECO:0000313" key="9">
    <source>
        <dbReference type="EMBL" id="ABK42645.1"/>
    </source>
</evidence>
<dbReference type="PANTHER" id="PTHR30176">
    <property type="entry name" value="FERREDOXIN-TYPE PROTEIN NAPH"/>
    <property type="match status" value="1"/>
</dbReference>
<dbReference type="eggNOG" id="COG0348">
    <property type="taxonomic scope" value="Bacteria"/>
</dbReference>
<evidence type="ECO:0000256" key="5">
    <source>
        <dbReference type="ARBA" id="ARBA00023004"/>
    </source>
</evidence>
<organism evidence="9 10">
    <name type="scientific">Magnetococcus marinus (strain ATCC BAA-1437 / JCM 17883 / MC-1)</name>
    <dbReference type="NCBI Taxonomy" id="156889"/>
    <lineage>
        <taxon>Bacteria</taxon>
        <taxon>Pseudomonadati</taxon>
        <taxon>Pseudomonadota</taxon>
        <taxon>Magnetococcia</taxon>
        <taxon>Magnetococcales</taxon>
        <taxon>Magnetococcaceae</taxon>
        <taxon>Magnetococcus</taxon>
    </lineage>
</organism>
<keyword evidence="5" id="KW-0408">Iron</keyword>
<dbReference type="PANTHER" id="PTHR30176:SF3">
    <property type="entry name" value="FERREDOXIN-TYPE PROTEIN NAPH"/>
    <property type="match status" value="1"/>
</dbReference>
<keyword evidence="10" id="KW-1185">Reference proteome</keyword>
<feature type="transmembrane region" description="Helical" evidence="7">
    <location>
        <begin position="147"/>
        <end position="168"/>
    </location>
</feature>
<name>A0L3V2_MAGMM</name>
<evidence type="ECO:0000256" key="6">
    <source>
        <dbReference type="ARBA" id="ARBA00023014"/>
    </source>
</evidence>
<dbReference type="EMBL" id="CP000471">
    <property type="protein sequence ID" value="ABK42645.1"/>
    <property type="molecule type" value="Genomic_DNA"/>
</dbReference>
<dbReference type="Pfam" id="PF12801">
    <property type="entry name" value="Fer4_5"/>
    <property type="match status" value="1"/>
</dbReference>
<protein>
    <submittedName>
        <fullName evidence="9">Iron-sulfur cluster-binding protein</fullName>
    </submittedName>
</protein>
<dbReference type="GO" id="GO:0051539">
    <property type="term" value="F:4 iron, 4 sulfur cluster binding"/>
    <property type="evidence" value="ECO:0007669"/>
    <property type="project" value="UniProtKB-KW"/>
</dbReference>
<keyword evidence="1" id="KW-0813">Transport</keyword>
<dbReference type="KEGG" id="mgm:Mmc1_0118"/>
<reference evidence="9 10" key="2">
    <citation type="journal article" date="2012" name="Int. J. Syst. Evol. Microbiol.">
        <title>Magnetococcus marinus gen. nov., sp. nov., a marine, magnetotactic bacterium that represents a novel lineage (Magnetococcaceae fam. nov.; Magnetococcales ord. nov.) at the base of the Alphaproteobacteria.</title>
        <authorList>
            <person name="Bazylinski D.A."/>
            <person name="Williams T.J."/>
            <person name="Lefevre C.T."/>
            <person name="Berg R.J."/>
            <person name="Zhang C.L."/>
            <person name="Bowser S.S."/>
            <person name="Dean A.J."/>
            <person name="Beveridge T.J."/>
        </authorList>
    </citation>
    <scope>NUCLEOTIDE SEQUENCE [LARGE SCALE GENOMIC DNA]</scope>
    <source>
        <strain evidence="10">ATCC BAA-1437 / JCM 17883 / MC-1</strain>
    </source>
</reference>
<evidence type="ECO:0000256" key="1">
    <source>
        <dbReference type="ARBA" id="ARBA00022448"/>
    </source>
</evidence>
<reference evidence="10" key="1">
    <citation type="journal article" date="2009" name="Appl. Environ. Microbiol.">
        <title>Complete genome sequence of the chemolithoautotrophic marine magnetotactic coccus strain MC-1.</title>
        <authorList>
            <person name="Schubbe S."/>
            <person name="Williams T.J."/>
            <person name="Xie G."/>
            <person name="Kiss H.E."/>
            <person name="Brettin T.S."/>
            <person name="Martinez D."/>
            <person name="Ross C.A."/>
            <person name="Schuler D."/>
            <person name="Cox B.L."/>
            <person name="Nealson K.H."/>
            <person name="Bazylinski D.A."/>
        </authorList>
    </citation>
    <scope>NUCLEOTIDE SEQUENCE [LARGE SCALE GENOMIC DNA]</scope>
    <source>
        <strain evidence="10">ATCC BAA-1437 / JCM 17883 / MC-1</strain>
    </source>
</reference>
<feature type="transmembrane region" description="Helical" evidence="7">
    <location>
        <begin position="25"/>
        <end position="45"/>
    </location>
</feature>
<evidence type="ECO:0000256" key="4">
    <source>
        <dbReference type="ARBA" id="ARBA00022982"/>
    </source>
</evidence>
<gene>
    <name evidence="9" type="ordered locus">Mmc1_0118</name>
</gene>
<dbReference type="STRING" id="156889.Mmc1_0118"/>
<feature type="transmembrane region" description="Helical" evidence="7">
    <location>
        <begin position="75"/>
        <end position="99"/>
    </location>
</feature>
<feature type="transmembrane region" description="Helical" evidence="7">
    <location>
        <begin position="188"/>
        <end position="207"/>
    </location>
</feature>
<keyword evidence="7" id="KW-0472">Membrane</keyword>
<keyword evidence="7" id="KW-1133">Transmembrane helix</keyword>
<dbReference type="OrthoDB" id="9806398at2"/>
<dbReference type="InterPro" id="IPR051684">
    <property type="entry name" value="Electron_Trans/Redox"/>
</dbReference>
<feature type="domain" description="4Fe-4S ferredoxin-type" evidence="8">
    <location>
        <begin position="91"/>
        <end position="132"/>
    </location>
</feature>
<dbReference type="RefSeq" id="WP_011711818.1">
    <property type="nucleotide sequence ID" value="NC_008576.1"/>
</dbReference>
<keyword evidence="3" id="KW-0479">Metal-binding</keyword>
<evidence type="ECO:0000259" key="8">
    <source>
        <dbReference type="Pfam" id="PF12801"/>
    </source>
</evidence>
<accession>A0L3V2</accession>
<evidence type="ECO:0000313" key="10">
    <source>
        <dbReference type="Proteomes" id="UP000002586"/>
    </source>
</evidence>
<dbReference type="AlphaFoldDB" id="A0L3V2"/>
<keyword evidence="7" id="KW-0812">Transmembrane</keyword>
<dbReference type="GO" id="GO:0046872">
    <property type="term" value="F:metal ion binding"/>
    <property type="evidence" value="ECO:0007669"/>
    <property type="project" value="UniProtKB-KW"/>
</dbReference>
<dbReference type="HOGENOM" id="CLU_825505_0_0_5"/>
<dbReference type="InterPro" id="IPR017896">
    <property type="entry name" value="4Fe4S_Fe-S-bd"/>
</dbReference>
<evidence type="ECO:0000256" key="3">
    <source>
        <dbReference type="ARBA" id="ARBA00022723"/>
    </source>
</evidence>
<evidence type="ECO:0000256" key="7">
    <source>
        <dbReference type="SAM" id="Phobius"/>
    </source>
</evidence>
<keyword evidence="4" id="KW-0249">Electron transport</keyword>
<dbReference type="GO" id="GO:0005886">
    <property type="term" value="C:plasma membrane"/>
    <property type="evidence" value="ECO:0007669"/>
    <property type="project" value="TreeGrafter"/>
</dbReference>
<proteinExistence type="predicted"/>
<evidence type="ECO:0000256" key="2">
    <source>
        <dbReference type="ARBA" id="ARBA00022485"/>
    </source>
</evidence>
<keyword evidence="6" id="KW-0411">Iron-sulfur</keyword>